<accession>A0ABT2BFB5</accession>
<comment type="caution">
    <text evidence="1">The sequence shown here is derived from an EMBL/GenBank/DDBJ whole genome shotgun (WGS) entry which is preliminary data.</text>
</comment>
<dbReference type="Proteomes" id="UP001205861">
    <property type="component" value="Unassembled WGS sequence"/>
</dbReference>
<dbReference type="EMBL" id="JANUGV010000001">
    <property type="protein sequence ID" value="MCS0607111.1"/>
    <property type="molecule type" value="Genomic_DNA"/>
</dbReference>
<protein>
    <recommendedName>
        <fullName evidence="3">DUF2892 domain-containing protein</fullName>
    </recommendedName>
</protein>
<evidence type="ECO:0008006" key="3">
    <source>
        <dbReference type="Google" id="ProtNLM"/>
    </source>
</evidence>
<name>A0ABT2BFB5_9BURK</name>
<evidence type="ECO:0000313" key="2">
    <source>
        <dbReference type="Proteomes" id="UP001205861"/>
    </source>
</evidence>
<reference evidence="1 2" key="1">
    <citation type="submission" date="2022-08" db="EMBL/GenBank/DDBJ databases">
        <title>Reclassification of Massilia species as members of the genera Telluria, Duganella, Pseudoduganella, Mokoshia gen. nov. and Zemynaea gen. nov. using orthogonal and non-orthogonal genome-based approaches.</title>
        <authorList>
            <person name="Bowman J.P."/>
        </authorList>
    </citation>
    <scope>NUCLEOTIDE SEQUENCE [LARGE SCALE GENOMIC DNA]</scope>
    <source>
        <strain evidence="1 2">JCM 31607</strain>
    </source>
</reference>
<proteinExistence type="predicted"/>
<sequence>MKALRLLLALVLAAVLAAGFNAWLRPDNALAVVSALSFCG</sequence>
<gene>
    <name evidence="1" type="ORF">NX773_02890</name>
</gene>
<organism evidence="1 2">
    <name type="scientific">Massilia solisilvae</name>
    <dbReference type="NCBI Taxonomy" id="1811225"/>
    <lineage>
        <taxon>Bacteria</taxon>
        <taxon>Pseudomonadati</taxon>
        <taxon>Pseudomonadota</taxon>
        <taxon>Betaproteobacteria</taxon>
        <taxon>Burkholderiales</taxon>
        <taxon>Oxalobacteraceae</taxon>
        <taxon>Telluria group</taxon>
        <taxon>Massilia</taxon>
    </lineage>
</organism>
<keyword evidence="2" id="KW-1185">Reference proteome</keyword>
<evidence type="ECO:0000313" key="1">
    <source>
        <dbReference type="EMBL" id="MCS0607111.1"/>
    </source>
</evidence>
<dbReference type="RefSeq" id="WP_258854876.1">
    <property type="nucleotide sequence ID" value="NZ_JANUGV010000001.1"/>
</dbReference>